<gene>
    <name evidence="16" type="ORF">SAMN06265379_107162</name>
</gene>
<dbReference type="EC" id="2.7.13.3" evidence="3"/>
<keyword evidence="13" id="KW-1133">Transmembrane helix</keyword>
<dbReference type="InterPro" id="IPR036890">
    <property type="entry name" value="HATPase_C_sf"/>
</dbReference>
<dbReference type="InterPro" id="IPR003661">
    <property type="entry name" value="HisK_dim/P_dom"/>
</dbReference>
<dbReference type="InterPro" id="IPR004358">
    <property type="entry name" value="Sig_transdc_His_kin-like_C"/>
</dbReference>
<dbReference type="GO" id="GO:0000155">
    <property type="term" value="F:phosphorelay sensor kinase activity"/>
    <property type="evidence" value="ECO:0007669"/>
    <property type="project" value="InterPro"/>
</dbReference>
<dbReference type="InterPro" id="IPR005467">
    <property type="entry name" value="His_kinase_dom"/>
</dbReference>
<evidence type="ECO:0000256" key="13">
    <source>
        <dbReference type="SAM" id="Phobius"/>
    </source>
</evidence>
<evidence type="ECO:0000313" key="16">
    <source>
        <dbReference type="EMBL" id="SMO78430.1"/>
    </source>
</evidence>
<keyword evidence="12" id="KW-0175">Coiled coil</keyword>
<dbReference type="Pfam" id="PF02518">
    <property type="entry name" value="HATPase_c"/>
    <property type="match status" value="1"/>
</dbReference>
<feature type="transmembrane region" description="Helical" evidence="13">
    <location>
        <begin position="304"/>
        <end position="322"/>
    </location>
</feature>
<dbReference type="PROSITE" id="PS50885">
    <property type="entry name" value="HAMP"/>
    <property type="match status" value="1"/>
</dbReference>
<evidence type="ECO:0000256" key="8">
    <source>
        <dbReference type="ARBA" id="ARBA00022777"/>
    </source>
</evidence>
<dbReference type="EMBL" id="FXTB01000007">
    <property type="protein sequence ID" value="SMO78430.1"/>
    <property type="molecule type" value="Genomic_DNA"/>
</dbReference>
<dbReference type="PRINTS" id="PR00344">
    <property type="entry name" value="BCTRLSENSOR"/>
</dbReference>
<evidence type="ECO:0000256" key="9">
    <source>
        <dbReference type="ARBA" id="ARBA00022840"/>
    </source>
</evidence>
<proteinExistence type="predicted"/>
<comment type="subcellular location">
    <subcellularLocation>
        <location evidence="2">Cell membrane</location>
    </subcellularLocation>
</comment>
<accession>A0A521E5J5</accession>
<dbReference type="SMART" id="SM00387">
    <property type="entry name" value="HATPase_c"/>
    <property type="match status" value="1"/>
</dbReference>
<dbReference type="PROSITE" id="PS50109">
    <property type="entry name" value="HIS_KIN"/>
    <property type="match status" value="1"/>
</dbReference>
<dbReference type="PANTHER" id="PTHR43711:SF26">
    <property type="entry name" value="SENSOR HISTIDINE KINASE RCSC"/>
    <property type="match status" value="1"/>
</dbReference>
<dbReference type="SUPFAM" id="SSF47384">
    <property type="entry name" value="Homodimeric domain of signal transducing histidine kinase"/>
    <property type="match status" value="1"/>
</dbReference>
<keyword evidence="7" id="KW-0547">Nucleotide-binding</keyword>
<feature type="domain" description="HAMP" evidence="15">
    <location>
        <begin position="324"/>
        <end position="379"/>
    </location>
</feature>
<organism evidence="16 17">
    <name type="scientific">Saccharicrinis carchari</name>
    <dbReference type="NCBI Taxonomy" id="1168039"/>
    <lineage>
        <taxon>Bacteria</taxon>
        <taxon>Pseudomonadati</taxon>
        <taxon>Bacteroidota</taxon>
        <taxon>Bacteroidia</taxon>
        <taxon>Marinilabiliales</taxon>
        <taxon>Marinilabiliaceae</taxon>
        <taxon>Saccharicrinis</taxon>
    </lineage>
</organism>
<evidence type="ECO:0000256" key="12">
    <source>
        <dbReference type="SAM" id="Coils"/>
    </source>
</evidence>
<evidence type="ECO:0000256" key="10">
    <source>
        <dbReference type="ARBA" id="ARBA00023012"/>
    </source>
</evidence>
<dbReference type="Proteomes" id="UP000319040">
    <property type="component" value="Unassembled WGS sequence"/>
</dbReference>
<feature type="domain" description="Histidine kinase" evidence="14">
    <location>
        <begin position="422"/>
        <end position="641"/>
    </location>
</feature>
<keyword evidence="13" id="KW-0812">Transmembrane</keyword>
<dbReference type="InterPro" id="IPR003594">
    <property type="entry name" value="HATPase_dom"/>
</dbReference>
<dbReference type="Gene3D" id="3.30.565.10">
    <property type="entry name" value="Histidine kinase-like ATPase, C-terminal domain"/>
    <property type="match status" value="1"/>
</dbReference>
<keyword evidence="10" id="KW-0902">Two-component regulatory system</keyword>
<dbReference type="Pfam" id="PF00672">
    <property type="entry name" value="HAMP"/>
    <property type="match status" value="1"/>
</dbReference>
<keyword evidence="4" id="KW-1003">Cell membrane</keyword>
<dbReference type="CDD" id="cd06225">
    <property type="entry name" value="HAMP"/>
    <property type="match status" value="1"/>
</dbReference>
<dbReference type="SUPFAM" id="SSF158472">
    <property type="entry name" value="HAMP domain-like"/>
    <property type="match status" value="1"/>
</dbReference>
<evidence type="ECO:0000259" key="14">
    <source>
        <dbReference type="PROSITE" id="PS50109"/>
    </source>
</evidence>
<keyword evidence="6" id="KW-0808">Transferase</keyword>
<name>A0A521E5J5_SACCC</name>
<dbReference type="PANTHER" id="PTHR43711">
    <property type="entry name" value="TWO-COMPONENT HISTIDINE KINASE"/>
    <property type="match status" value="1"/>
</dbReference>
<evidence type="ECO:0000256" key="1">
    <source>
        <dbReference type="ARBA" id="ARBA00000085"/>
    </source>
</evidence>
<dbReference type="SMART" id="SM00304">
    <property type="entry name" value="HAMP"/>
    <property type="match status" value="1"/>
</dbReference>
<dbReference type="SMART" id="SM00388">
    <property type="entry name" value="HisKA"/>
    <property type="match status" value="1"/>
</dbReference>
<evidence type="ECO:0000313" key="17">
    <source>
        <dbReference type="Proteomes" id="UP000319040"/>
    </source>
</evidence>
<dbReference type="InterPro" id="IPR036097">
    <property type="entry name" value="HisK_dim/P_sf"/>
</dbReference>
<dbReference type="FunFam" id="3.30.565.10:FF:000023">
    <property type="entry name" value="PAS domain-containing sensor histidine kinase"/>
    <property type="match status" value="1"/>
</dbReference>
<dbReference type="SUPFAM" id="SSF55874">
    <property type="entry name" value="ATPase domain of HSP90 chaperone/DNA topoisomerase II/histidine kinase"/>
    <property type="match status" value="1"/>
</dbReference>
<dbReference type="InterPro" id="IPR003660">
    <property type="entry name" value="HAMP_dom"/>
</dbReference>
<evidence type="ECO:0000256" key="6">
    <source>
        <dbReference type="ARBA" id="ARBA00022679"/>
    </source>
</evidence>
<dbReference type="GO" id="GO:0005886">
    <property type="term" value="C:plasma membrane"/>
    <property type="evidence" value="ECO:0007669"/>
    <property type="project" value="UniProtKB-SubCell"/>
</dbReference>
<dbReference type="InterPro" id="IPR050736">
    <property type="entry name" value="Sensor_HK_Regulatory"/>
</dbReference>
<keyword evidence="17" id="KW-1185">Reference proteome</keyword>
<evidence type="ECO:0000256" key="4">
    <source>
        <dbReference type="ARBA" id="ARBA00022475"/>
    </source>
</evidence>
<dbReference type="Pfam" id="PF00512">
    <property type="entry name" value="HisKA"/>
    <property type="match status" value="1"/>
</dbReference>
<dbReference type="Gene3D" id="6.10.340.10">
    <property type="match status" value="1"/>
</dbReference>
<feature type="coiled-coil region" evidence="12">
    <location>
        <begin position="371"/>
        <end position="412"/>
    </location>
</feature>
<keyword evidence="9" id="KW-0067">ATP-binding</keyword>
<feature type="transmembrane region" description="Helical" evidence="13">
    <location>
        <begin position="20"/>
        <end position="40"/>
    </location>
</feature>
<reference evidence="16 17" key="1">
    <citation type="submission" date="2017-05" db="EMBL/GenBank/DDBJ databases">
        <authorList>
            <person name="Varghese N."/>
            <person name="Submissions S."/>
        </authorList>
    </citation>
    <scope>NUCLEOTIDE SEQUENCE [LARGE SCALE GENOMIC DNA]</scope>
    <source>
        <strain evidence="16 17">DSM 27040</strain>
    </source>
</reference>
<sequence>MLTINSVRSLIRFKKIGFQLQLILVVLVLSVIAGLGFAHYTSVKRSLFSDFRNNYLHAVLIATQSGFQATLQRAIETSVTLADDPVVLSWFKGGEKNDELKVLALKRLDNLQKEYGYQAVFAVNSITNNYWSSDYRLLNVISKNDANYEWFFDAIAKGIKVSINFDYDRDLNQTMLFVNVLMGQARNPIGAAGVGVDISILMEEFHEHQIAENSCFWLLDSVGTVKVSSRIDEINRPLSLQLPPDQLNEILQSDSSFVISNARVDNKGVELAGVPLGNTRYKVLMLVPNDELFPVLGVIKRQTLIFSVIFIILTVFIVRLVSRRIITLPLLRLKRQSEYWAQGDLDIDCDDYLINRKDEIGSLASSFEIMRKHLANNIAQLNRMNNDLTLDKQQLKHINEQLNVALDKASESERLTQSFLANISHEIRTPMNSIMGFSQLLLEPDISAKDRENYIGVVMKSGKQLLSILDSIINLSKIEAGVIKANWKKVDVCALVHDTTNIYRVLAQEKGLKVVCDWSCNDKQSMPILSDATLIQMVLNNLIANAIKFTDKGQVKIGCYKGKNAVIVLVEDTGIGIAAKDKKNIFEPFRQIERIHFGKSSGAGLGLAIVNKIVTILGGKITVESTLDKGSVFRVELPDNKYK</sequence>
<keyword evidence="8 16" id="KW-0418">Kinase</keyword>
<evidence type="ECO:0000256" key="2">
    <source>
        <dbReference type="ARBA" id="ARBA00004236"/>
    </source>
</evidence>
<keyword evidence="5" id="KW-0597">Phosphoprotein</keyword>
<keyword evidence="11 13" id="KW-0472">Membrane</keyword>
<protein>
    <recommendedName>
        <fullName evidence="3">histidine kinase</fullName>
        <ecNumber evidence="3">2.7.13.3</ecNumber>
    </recommendedName>
</protein>
<dbReference type="GO" id="GO:0005524">
    <property type="term" value="F:ATP binding"/>
    <property type="evidence" value="ECO:0007669"/>
    <property type="project" value="UniProtKB-KW"/>
</dbReference>
<dbReference type="AlphaFoldDB" id="A0A521E5J5"/>
<dbReference type="Gene3D" id="1.10.287.130">
    <property type="match status" value="1"/>
</dbReference>
<dbReference type="CDD" id="cd00082">
    <property type="entry name" value="HisKA"/>
    <property type="match status" value="1"/>
</dbReference>
<evidence type="ECO:0000256" key="5">
    <source>
        <dbReference type="ARBA" id="ARBA00022553"/>
    </source>
</evidence>
<evidence type="ECO:0000259" key="15">
    <source>
        <dbReference type="PROSITE" id="PS50885"/>
    </source>
</evidence>
<evidence type="ECO:0000256" key="3">
    <source>
        <dbReference type="ARBA" id="ARBA00012438"/>
    </source>
</evidence>
<evidence type="ECO:0000256" key="7">
    <source>
        <dbReference type="ARBA" id="ARBA00022741"/>
    </source>
</evidence>
<comment type="catalytic activity">
    <reaction evidence="1">
        <text>ATP + protein L-histidine = ADP + protein N-phospho-L-histidine.</text>
        <dbReference type="EC" id="2.7.13.3"/>
    </reaction>
</comment>
<evidence type="ECO:0000256" key="11">
    <source>
        <dbReference type="ARBA" id="ARBA00023136"/>
    </source>
</evidence>